<feature type="transmembrane region" description="Helical" evidence="1">
    <location>
        <begin position="311"/>
        <end position="333"/>
    </location>
</feature>
<feature type="transmembrane region" description="Helical" evidence="1">
    <location>
        <begin position="284"/>
        <end position="305"/>
    </location>
</feature>
<keyword evidence="1" id="KW-0812">Transmembrane</keyword>
<feature type="domain" description="Tape measure protein N-terminal" evidence="2">
    <location>
        <begin position="51"/>
        <end position="237"/>
    </location>
</feature>
<dbReference type="Gene3D" id="1.20.120.20">
    <property type="entry name" value="Apolipoprotein"/>
    <property type="match status" value="1"/>
</dbReference>
<organism evidence="3 4">
    <name type="scientific">Calorimonas adulescens</name>
    <dbReference type="NCBI Taxonomy" id="2606906"/>
    <lineage>
        <taxon>Bacteria</taxon>
        <taxon>Bacillati</taxon>
        <taxon>Bacillota</taxon>
        <taxon>Clostridia</taxon>
        <taxon>Thermoanaerobacterales</taxon>
        <taxon>Thermoanaerobacteraceae</taxon>
        <taxon>Calorimonas</taxon>
    </lineage>
</organism>
<evidence type="ECO:0000313" key="4">
    <source>
        <dbReference type="Proteomes" id="UP000322976"/>
    </source>
</evidence>
<proteinExistence type="predicted"/>
<dbReference type="InterPro" id="IPR013491">
    <property type="entry name" value="Tape_meas_N"/>
</dbReference>
<keyword evidence="1" id="KW-0472">Membrane</keyword>
<evidence type="ECO:0000256" key="1">
    <source>
        <dbReference type="SAM" id="Phobius"/>
    </source>
</evidence>
<sequence>MVIRDIAILFGYEVDKKTENAAENSIKGLKDMATKLLGAIGIGFSLVQLNAIAEEFNGINDQIRNATKQLGNQEEIQQKILKAANDTRSSYADMANVVSTLIQSDRSLFGSVEEATEFATLTTKLFKTAGKSNEEVKSLQEALNKSFAKGIVDSETLNRLYERAPEAINLISKSLGVAKEKLADMASKGTFTVADLKKAFISNADEINAGFETLDFSISDALLNIRNQWGLWVDSMNSSLGLSQTIGRFMVRSFTQIMEVLKKATTFVERLADRVGGFDNLLKLVAVTAAAIFVALNAQKILAFLQTFGKLLTGINFKMLAIVAVIVAVFLIIDDFINFMKGNDSVIGKLLEKAGVDTEKVRQTIIAAWESIKSFLLAAWDFIKQIASTIWGGLKDFWAQNGDEIKSTLLAVWDAIKSTLGALWEALKAIAIAVFGALQDFWNQWGDQITAQFEILWNFLSSLVMSFLTVIRGIAEFIAGVFTGDWEKAWNGIKTIFEGVWNSIQAFFVYIWDTIYNWFGEKIDAIVAKVTGFVDAIKQKIQAVKDFFGGIGDAIGKFFGGGDMKATVSASTAGAAAGGGNRTSNVNQNVNITNNFNGGDVSAQKAGAKAMSKSAYDATSYMARGLAYGR</sequence>
<comment type="caution">
    <text evidence="3">The sequence shown here is derived from an EMBL/GenBank/DDBJ whole genome shotgun (WGS) entry which is preliminary data.</text>
</comment>
<reference evidence="3 4" key="1">
    <citation type="submission" date="2019-08" db="EMBL/GenBank/DDBJ databases">
        <title>Calorimonas adulescens gen. nov., sp. nov., an anaerobic thermophilic bacterium from Sakhalin hot spring.</title>
        <authorList>
            <person name="Khomyakova M.A."/>
            <person name="Merkel A.Y."/>
            <person name="Novikov A."/>
            <person name="Bonch-Osmolovskaya E.A."/>
            <person name="Slobodkin A.I."/>
        </authorList>
    </citation>
    <scope>NUCLEOTIDE SEQUENCE [LARGE SCALE GENOMIC DNA]</scope>
    <source>
        <strain evidence="3 4">A05MB</strain>
    </source>
</reference>
<dbReference type="NCBIfam" id="TIGR02675">
    <property type="entry name" value="tape_meas_nterm"/>
    <property type="match status" value="1"/>
</dbReference>
<evidence type="ECO:0000313" key="3">
    <source>
        <dbReference type="EMBL" id="TZE83534.1"/>
    </source>
</evidence>
<dbReference type="EMBL" id="VTPS01000001">
    <property type="protein sequence ID" value="TZE83534.1"/>
    <property type="molecule type" value="Genomic_DNA"/>
</dbReference>
<evidence type="ECO:0000259" key="2">
    <source>
        <dbReference type="Pfam" id="PF20155"/>
    </source>
</evidence>
<accession>A0A5D8QH61</accession>
<dbReference type="AlphaFoldDB" id="A0A5D8QH61"/>
<dbReference type="Pfam" id="PF20155">
    <property type="entry name" value="TMP_3"/>
    <property type="match status" value="1"/>
</dbReference>
<keyword evidence="4" id="KW-1185">Reference proteome</keyword>
<dbReference type="Proteomes" id="UP000322976">
    <property type="component" value="Unassembled WGS sequence"/>
</dbReference>
<gene>
    <name evidence="3" type="ORF">FWJ32_01240</name>
</gene>
<protein>
    <submittedName>
        <fullName evidence="3">Tape measure protein</fullName>
    </submittedName>
</protein>
<name>A0A5D8QH61_9THEO</name>
<keyword evidence="1" id="KW-1133">Transmembrane helix</keyword>